<feature type="compositionally biased region" description="Basic and acidic residues" evidence="1">
    <location>
        <begin position="12"/>
        <end position="24"/>
    </location>
</feature>
<dbReference type="Proteomes" id="UP000011592">
    <property type="component" value="Unassembled WGS sequence"/>
</dbReference>
<sequence>MSNENSGVKNDYPTDRRITGRSDGQKTTADAAEDSSPERSTDSRPPSGKKIALPDGGRVSLSKADTHQLRRELTKFQTRILEILAEDSRYGLAIKSELEDYYGVDVNHGRLYPNLDELCDLELVEKSELDKRTNNYAITETARAFLEDDLGWQDERINGGDSR</sequence>
<evidence type="ECO:0000259" key="2">
    <source>
        <dbReference type="Pfam" id="PF03551"/>
    </source>
</evidence>
<reference evidence="3 4" key="1">
    <citation type="journal article" date="2014" name="PLoS Genet.">
        <title>Phylogenetically driven sequencing of extremely halophilic archaea reveals strategies for static and dynamic osmo-response.</title>
        <authorList>
            <person name="Becker E.A."/>
            <person name="Seitzer P.M."/>
            <person name="Tritt A."/>
            <person name="Larsen D."/>
            <person name="Krusor M."/>
            <person name="Yao A.I."/>
            <person name="Wu D."/>
            <person name="Madern D."/>
            <person name="Eisen J.A."/>
            <person name="Darling A.E."/>
            <person name="Facciotti M.T."/>
        </authorList>
    </citation>
    <scope>NUCLEOTIDE SEQUENCE [LARGE SCALE GENOMIC DNA]</scope>
    <source>
        <strain evidence="3 4">JCM 14663</strain>
    </source>
</reference>
<dbReference type="InterPro" id="IPR036388">
    <property type="entry name" value="WH-like_DNA-bd_sf"/>
</dbReference>
<name>L9ZAE9_9EURY</name>
<protein>
    <submittedName>
        <fullName evidence="3">Transcriptional regulator PadR family protein</fullName>
    </submittedName>
</protein>
<dbReference type="SUPFAM" id="SSF46785">
    <property type="entry name" value="Winged helix' DNA-binding domain"/>
    <property type="match status" value="1"/>
</dbReference>
<organism evidence="3 4">
    <name type="scientific">Natrinema gari JCM 14663</name>
    <dbReference type="NCBI Taxonomy" id="1230459"/>
    <lineage>
        <taxon>Archaea</taxon>
        <taxon>Methanobacteriati</taxon>
        <taxon>Methanobacteriota</taxon>
        <taxon>Stenosarchaea group</taxon>
        <taxon>Halobacteria</taxon>
        <taxon>Halobacteriales</taxon>
        <taxon>Natrialbaceae</taxon>
        <taxon>Natrinema</taxon>
    </lineage>
</organism>
<keyword evidence="4" id="KW-1185">Reference proteome</keyword>
<evidence type="ECO:0000313" key="4">
    <source>
        <dbReference type="Proteomes" id="UP000011592"/>
    </source>
</evidence>
<dbReference type="PATRIC" id="fig|1230459.4.peg.449"/>
<dbReference type="AlphaFoldDB" id="L9ZAE9"/>
<dbReference type="InterPro" id="IPR005149">
    <property type="entry name" value="Tscrpt_reg_PadR_N"/>
</dbReference>
<dbReference type="Gene3D" id="1.10.10.10">
    <property type="entry name" value="Winged helix-like DNA-binding domain superfamily/Winged helix DNA-binding domain"/>
    <property type="match status" value="1"/>
</dbReference>
<feature type="region of interest" description="Disordered" evidence="1">
    <location>
        <begin position="1"/>
        <end position="64"/>
    </location>
</feature>
<comment type="caution">
    <text evidence="3">The sequence shown here is derived from an EMBL/GenBank/DDBJ whole genome shotgun (WGS) entry which is preliminary data.</text>
</comment>
<dbReference type="InterPro" id="IPR036390">
    <property type="entry name" value="WH_DNA-bd_sf"/>
</dbReference>
<dbReference type="EMBL" id="AOIJ01000031">
    <property type="protein sequence ID" value="ELY83450.1"/>
    <property type="molecule type" value="Genomic_DNA"/>
</dbReference>
<evidence type="ECO:0000256" key="1">
    <source>
        <dbReference type="SAM" id="MobiDB-lite"/>
    </source>
</evidence>
<dbReference type="Pfam" id="PF03551">
    <property type="entry name" value="PadR"/>
    <property type="match status" value="1"/>
</dbReference>
<proteinExistence type="predicted"/>
<gene>
    <name evidence="3" type="ORF">C486_02273</name>
</gene>
<feature type="domain" description="Transcription regulator PadR N-terminal" evidence="2">
    <location>
        <begin position="80"/>
        <end position="147"/>
    </location>
</feature>
<accession>L9ZAE9</accession>
<evidence type="ECO:0000313" key="3">
    <source>
        <dbReference type="EMBL" id="ELY83450.1"/>
    </source>
</evidence>